<dbReference type="GeneID" id="20251059"/>
<feature type="chain" id="PRO_5004716012" description="EGF-like domain-containing protein" evidence="1">
    <location>
        <begin position="21"/>
        <end position="222"/>
    </location>
</feature>
<dbReference type="InterPro" id="IPR000742">
    <property type="entry name" value="EGF"/>
</dbReference>
<feature type="domain" description="EGF-like" evidence="2">
    <location>
        <begin position="89"/>
        <end position="100"/>
    </location>
</feature>
<organism evidence="3 4">
    <name type="scientific">Lottia gigantea</name>
    <name type="common">Giant owl limpet</name>
    <dbReference type="NCBI Taxonomy" id="225164"/>
    <lineage>
        <taxon>Eukaryota</taxon>
        <taxon>Metazoa</taxon>
        <taxon>Spiralia</taxon>
        <taxon>Lophotrochozoa</taxon>
        <taxon>Mollusca</taxon>
        <taxon>Gastropoda</taxon>
        <taxon>Patellogastropoda</taxon>
        <taxon>Lottioidea</taxon>
        <taxon>Lottiidae</taxon>
        <taxon>Lottia</taxon>
    </lineage>
</organism>
<dbReference type="CTD" id="20251059"/>
<reference evidence="3 4" key="1">
    <citation type="journal article" date="2013" name="Nature">
        <title>Insights into bilaterian evolution from three spiralian genomes.</title>
        <authorList>
            <person name="Simakov O."/>
            <person name="Marletaz F."/>
            <person name="Cho S.J."/>
            <person name="Edsinger-Gonzales E."/>
            <person name="Havlak P."/>
            <person name="Hellsten U."/>
            <person name="Kuo D.H."/>
            <person name="Larsson T."/>
            <person name="Lv J."/>
            <person name="Arendt D."/>
            <person name="Savage R."/>
            <person name="Osoegawa K."/>
            <person name="de Jong P."/>
            <person name="Grimwood J."/>
            <person name="Chapman J.A."/>
            <person name="Shapiro H."/>
            <person name="Aerts A."/>
            <person name="Otillar R.P."/>
            <person name="Terry A.Y."/>
            <person name="Boore J.L."/>
            <person name="Grigoriev I.V."/>
            <person name="Lindberg D.R."/>
            <person name="Seaver E.C."/>
            <person name="Weisblat D.A."/>
            <person name="Putnam N.H."/>
            <person name="Rokhsar D.S."/>
        </authorList>
    </citation>
    <scope>NUCLEOTIDE SEQUENCE [LARGE SCALE GENOMIC DNA]</scope>
</reference>
<dbReference type="PROSITE" id="PS00022">
    <property type="entry name" value="EGF_1"/>
    <property type="match status" value="1"/>
</dbReference>
<dbReference type="Proteomes" id="UP000030746">
    <property type="component" value="Unassembled WGS sequence"/>
</dbReference>
<evidence type="ECO:0000259" key="2">
    <source>
        <dbReference type="PROSITE" id="PS00022"/>
    </source>
</evidence>
<dbReference type="EMBL" id="KB201621">
    <property type="protein sequence ID" value="ESO95597.1"/>
    <property type="molecule type" value="Genomic_DNA"/>
</dbReference>
<feature type="signal peptide" evidence="1">
    <location>
        <begin position="1"/>
        <end position="20"/>
    </location>
</feature>
<evidence type="ECO:0000313" key="3">
    <source>
        <dbReference type="EMBL" id="ESO95597.1"/>
    </source>
</evidence>
<sequence length="222" mass="24630">MNNLLCSALLISVILILTDAGCLTDPKITDANFDKDCNGNVVITCPKGFKKVQGLECVEEKWRYQNPICKPPDCKNGRILTAENGTLKCNCPLNTFGDDCNCRYKFTNKTTMFPKPYAEKFISDSAICDESCANDIRCSAAAVSVGTRKCCHYDTPIIFVSYVLNEDQCIEKCNEMSECKTIGIGNEMGLFCFVFNATFDKIPDIMKQTDTSAFSVAEKICE</sequence>
<keyword evidence="4" id="KW-1185">Reference proteome</keyword>
<evidence type="ECO:0000256" key="1">
    <source>
        <dbReference type="SAM" id="SignalP"/>
    </source>
</evidence>
<dbReference type="HOGENOM" id="CLU_113469_2_0_1"/>
<gene>
    <name evidence="3" type="ORF">LOTGIDRAFT_239430</name>
</gene>
<dbReference type="AlphaFoldDB" id="V4AFE2"/>
<protein>
    <recommendedName>
        <fullName evidence="2">EGF-like domain-containing protein</fullName>
    </recommendedName>
</protein>
<name>V4AFE2_LOTGI</name>
<keyword evidence="1" id="KW-0732">Signal</keyword>
<accession>V4AFE2</accession>
<evidence type="ECO:0000313" key="4">
    <source>
        <dbReference type="Proteomes" id="UP000030746"/>
    </source>
</evidence>
<proteinExistence type="predicted"/>
<dbReference type="RefSeq" id="XP_009053720.1">
    <property type="nucleotide sequence ID" value="XM_009055472.1"/>
</dbReference>
<dbReference type="KEGG" id="lgi:LOTGIDRAFT_239430"/>